<keyword evidence="8" id="KW-1278">Translocase</keyword>
<dbReference type="NCBIfam" id="TIGR01494">
    <property type="entry name" value="ATPase_P-type"/>
    <property type="match status" value="1"/>
</dbReference>
<comment type="subcellular location">
    <subcellularLocation>
        <location evidence="13">Cell membrane</location>
    </subcellularLocation>
    <subcellularLocation>
        <location evidence="1">Membrane</location>
        <topology evidence="1">Multi-pass membrane protein</topology>
    </subcellularLocation>
</comment>
<evidence type="ECO:0000256" key="12">
    <source>
        <dbReference type="ARBA" id="ARBA00049338"/>
    </source>
</evidence>
<evidence type="ECO:0000256" key="5">
    <source>
        <dbReference type="ARBA" id="ARBA00022723"/>
    </source>
</evidence>
<dbReference type="Pfam" id="PF00702">
    <property type="entry name" value="Hydrolase"/>
    <property type="match status" value="1"/>
</dbReference>
<evidence type="ECO:0000313" key="16">
    <source>
        <dbReference type="Proteomes" id="UP000245288"/>
    </source>
</evidence>
<gene>
    <name evidence="15" type="ORF">LG34_00110</name>
</gene>
<reference evidence="15 16" key="1">
    <citation type="submission" date="2014-09" db="EMBL/GenBank/DDBJ databases">
        <title>Butyrate-producing bacteria isolated from human gut.</title>
        <authorList>
            <person name="Zhang Q."/>
            <person name="Zhao L."/>
        </authorList>
    </citation>
    <scope>NUCLEOTIDE SEQUENCE [LARGE SCALE GENOMIC DNA]</scope>
    <source>
        <strain evidence="15 16">21</strain>
    </source>
</reference>
<keyword evidence="3" id="KW-0104">Cadmium</keyword>
<evidence type="ECO:0000256" key="7">
    <source>
        <dbReference type="ARBA" id="ARBA00022840"/>
    </source>
</evidence>
<keyword evidence="4 13" id="KW-0812">Transmembrane</keyword>
<dbReference type="SUPFAM" id="SSF56784">
    <property type="entry name" value="HAD-like"/>
    <property type="match status" value="1"/>
</dbReference>
<dbReference type="GO" id="GO:0005524">
    <property type="term" value="F:ATP binding"/>
    <property type="evidence" value="ECO:0007669"/>
    <property type="project" value="UniProtKB-UniRule"/>
</dbReference>
<dbReference type="Proteomes" id="UP000245288">
    <property type="component" value="Unassembled WGS sequence"/>
</dbReference>
<dbReference type="PROSITE" id="PS01229">
    <property type="entry name" value="COF_2"/>
    <property type="match status" value="1"/>
</dbReference>
<dbReference type="PRINTS" id="PR00941">
    <property type="entry name" value="CDATPASE"/>
</dbReference>
<dbReference type="InterPro" id="IPR018303">
    <property type="entry name" value="ATPase_P-typ_P_site"/>
</dbReference>
<dbReference type="EMBL" id="JRFU01000003">
    <property type="protein sequence ID" value="PWE88055.1"/>
    <property type="molecule type" value="Genomic_DNA"/>
</dbReference>
<comment type="catalytic activity">
    <reaction evidence="12">
        <text>Cd(2+)(in) + ATP + H2O = Cd(2+)(out) + ADP + phosphate + H(+)</text>
        <dbReference type="Rhea" id="RHEA:12132"/>
        <dbReference type="ChEBI" id="CHEBI:15377"/>
        <dbReference type="ChEBI" id="CHEBI:15378"/>
        <dbReference type="ChEBI" id="CHEBI:30616"/>
        <dbReference type="ChEBI" id="CHEBI:43474"/>
        <dbReference type="ChEBI" id="CHEBI:48775"/>
        <dbReference type="ChEBI" id="CHEBI:456216"/>
        <dbReference type="EC" id="7.2.2.21"/>
    </reaction>
</comment>
<evidence type="ECO:0000256" key="11">
    <source>
        <dbReference type="ARBA" id="ARBA00039103"/>
    </source>
</evidence>
<dbReference type="SFLD" id="SFLDF00027">
    <property type="entry name" value="p-type_atpase"/>
    <property type="match status" value="1"/>
</dbReference>
<evidence type="ECO:0000256" key="4">
    <source>
        <dbReference type="ARBA" id="ARBA00022692"/>
    </source>
</evidence>
<dbReference type="AlphaFoldDB" id="A0A2V1JX45"/>
<keyword evidence="7 13" id="KW-0067">ATP-binding</keyword>
<dbReference type="NCBIfam" id="TIGR01512">
    <property type="entry name" value="ATPase-IB2_Cd"/>
    <property type="match status" value="1"/>
</dbReference>
<evidence type="ECO:0000259" key="14">
    <source>
        <dbReference type="PROSITE" id="PS50846"/>
    </source>
</evidence>
<evidence type="ECO:0000256" key="1">
    <source>
        <dbReference type="ARBA" id="ARBA00004141"/>
    </source>
</evidence>
<dbReference type="NCBIfam" id="TIGR01525">
    <property type="entry name" value="ATPase-IB_hvy"/>
    <property type="match status" value="1"/>
</dbReference>
<dbReference type="SFLD" id="SFLDS00003">
    <property type="entry name" value="Haloacid_Dehalogenase"/>
    <property type="match status" value="1"/>
</dbReference>
<dbReference type="SUPFAM" id="SSF81665">
    <property type="entry name" value="Calcium ATPase, transmembrane domain M"/>
    <property type="match status" value="1"/>
</dbReference>
<keyword evidence="6 13" id="KW-0547">Nucleotide-binding</keyword>
<dbReference type="InterPro" id="IPR036412">
    <property type="entry name" value="HAD-like_sf"/>
</dbReference>
<dbReference type="Pfam" id="PF00122">
    <property type="entry name" value="E1-E2_ATPase"/>
    <property type="match status" value="1"/>
</dbReference>
<dbReference type="PRINTS" id="PR00119">
    <property type="entry name" value="CATATPASE"/>
</dbReference>
<comment type="caution">
    <text evidence="15">The sequence shown here is derived from an EMBL/GenBank/DDBJ whole genome shotgun (WGS) entry which is preliminary data.</text>
</comment>
<keyword evidence="9 13" id="KW-1133">Transmembrane helix</keyword>
<evidence type="ECO:0000256" key="8">
    <source>
        <dbReference type="ARBA" id="ARBA00022967"/>
    </source>
</evidence>
<comment type="similarity">
    <text evidence="2 13">Belongs to the cation transport ATPase (P-type) (TC 3.A.3) family. Type IB subfamily.</text>
</comment>
<evidence type="ECO:0000256" key="13">
    <source>
        <dbReference type="RuleBase" id="RU362081"/>
    </source>
</evidence>
<dbReference type="InterPro" id="IPR023298">
    <property type="entry name" value="ATPase_P-typ_TM_dom_sf"/>
</dbReference>
<evidence type="ECO:0000313" key="15">
    <source>
        <dbReference type="EMBL" id="PWE88055.1"/>
    </source>
</evidence>
<evidence type="ECO:0000256" key="6">
    <source>
        <dbReference type="ARBA" id="ARBA00022741"/>
    </source>
</evidence>
<dbReference type="InterPro" id="IPR023299">
    <property type="entry name" value="ATPase_P-typ_cyto_dom_N"/>
</dbReference>
<dbReference type="Gene3D" id="2.70.150.10">
    <property type="entry name" value="Calcium-transporting ATPase, cytoplasmic transduction domain A"/>
    <property type="match status" value="1"/>
</dbReference>
<dbReference type="Gene3D" id="3.40.50.1000">
    <property type="entry name" value="HAD superfamily/HAD-like"/>
    <property type="match status" value="1"/>
</dbReference>
<dbReference type="PANTHER" id="PTHR48085">
    <property type="entry name" value="CADMIUM/ZINC-TRANSPORTING ATPASE HMA2-RELATED"/>
    <property type="match status" value="1"/>
</dbReference>
<accession>A0A2V1JX45</accession>
<feature type="domain" description="HMA" evidence="14">
    <location>
        <begin position="8"/>
        <end position="77"/>
    </location>
</feature>
<sequence>MERVHTGNSKIYILQNLGCAHCAAKMEEKINNLPGVTAATITYTTKQLRLSAKDPDNFLPEVQKICASIESEVKVVARDELEKAKKQASAESHSHEEEGDDKKELGCIISGAILFAIGVILNHTIDNTLATFIVFAIAYVILGGEILVKAAKNISHGQVFDENFLMGVATLAAFAIRDFPEAVGVMLFYRIGEFFEDKAVERSRGQIMDAVDMRPEVVNLVSGNDTTVIPAEDANVGDILLIRPGDRIPLDGVVIEGESRLDTSPITGEPVPVGVSAGDEITSGCVNTSGQLKMRVEKPLSESMVSRILESMENAAASKPKLDRFITRFAKVYTPCVVIAAVLVAVIPSLVSGNWNYWIYTAISFLVMSCPCALVLSVPLAFFSGIGAGSKKGILFKGGLSMESLSKLGAVVMDKTGTITEGNFKLQKTVSVGDLSEDELLALCAGCEHYSTHPIAVSIVTAAKEKGLNIEEPAKLSEIAGHGIVAKTSHGTVLCGNHKLMAKYQIAMPDLSDASYGAEVFMAVNGVFAGYMVISDTIKSDAVSAIGQLKKLGLHSVMLTGDSQSGADAVAAATGIDEVHAKLLPEGKLNELGKIRSKYGSVMFVGDGINDAPVLAGADVGAAMGSGADAAIEAADVVFMTSSTEAIPQSILISRATNRIAIQNVVFALVIKIAVMILGLTGHANMWMAVFADTGVAMICVLNSIRALYIKIKS</sequence>
<evidence type="ECO:0000256" key="9">
    <source>
        <dbReference type="ARBA" id="ARBA00022989"/>
    </source>
</evidence>
<dbReference type="Pfam" id="PF00403">
    <property type="entry name" value="HMA"/>
    <property type="match status" value="1"/>
</dbReference>
<keyword evidence="10 13" id="KW-0472">Membrane</keyword>
<dbReference type="SFLD" id="SFLDG00002">
    <property type="entry name" value="C1.7:_P-type_atpase_like"/>
    <property type="match status" value="1"/>
</dbReference>
<feature type="transmembrane region" description="Helical" evidence="13">
    <location>
        <begin position="686"/>
        <end position="709"/>
    </location>
</feature>
<dbReference type="EC" id="7.2.2.21" evidence="11"/>
<keyword evidence="5 13" id="KW-0479">Metal-binding</keyword>
<keyword evidence="16" id="KW-1185">Reference proteome</keyword>
<dbReference type="GO" id="GO:0046872">
    <property type="term" value="F:metal ion binding"/>
    <property type="evidence" value="ECO:0007669"/>
    <property type="project" value="UniProtKB-KW"/>
</dbReference>
<dbReference type="InterPro" id="IPR027256">
    <property type="entry name" value="P-typ_ATPase_IB"/>
</dbReference>
<dbReference type="InterPro" id="IPR006121">
    <property type="entry name" value="HMA_dom"/>
</dbReference>
<dbReference type="InterPro" id="IPR001757">
    <property type="entry name" value="P_typ_ATPase"/>
</dbReference>
<evidence type="ECO:0000256" key="10">
    <source>
        <dbReference type="ARBA" id="ARBA00023136"/>
    </source>
</evidence>
<dbReference type="PROSITE" id="PS00154">
    <property type="entry name" value="ATPASE_E1_E2"/>
    <property type="match status" value="1"/>
</dbReference>
<feature type="transmembrane region" description="Helical" evidence="13">
    <location>
        <begin position="332"/>
        <end position="351"/>
    </location>
</feature>
<keyword evidence="13" id="KW-1003">Cell membrane</keyword>
<dbReference type="InterPro" id="IPR044492">
    <property type="entry name" value="P_typ_ATPase_HD_dom"/>
</dbReference>
<feature type="transmembrane region" description="Helical" evidence="13">
    <location>
        <begin position="129"/>
        <end position="148"/>
    </location>
</feature>
<evidence type="ECO:0000256" key="3">
    <source>
        <dbReference type="ARBA" id="ARBA00022539"/>
    </source>
</evidence>
<feature type="transmembrane region" description="Helical" evidence="13">
    <location>
        <begin position="105"/>
        <end position="123"/>
    </location>
</feature>
<organism evidence="15 16">
    <name type="scientific">Eubacterium ramulus</name>
    <dbReference type="NCBI Taxonomy" id="39490"/>
    <lineage>
        <taxon>Bacteria</taxon>
        <taxon>Bacillati</taxon>
        <taxon>Bacillota</taxon>
        <taxon>Clostridia</taxon>
        <taxon>Eubacteriales</taxon>
        <taxon>Eubacteriaceae</taxon>
        <taxon>Eubacterium</taxon>
    </lineage>
</organism>
<feature type="transmembrane region" description="Helical" evidence="13">
    <location>
        <begin position="660"/>
        <end position="680"/>
    </location>
</feature>
<dbReference type="InterPro" id="IPR059000">
    <property type="entry name" value="ATPase_P-type_domA"/>
</dbReference>
<dbReference type="InterPro" id="IPR051014">
    <property type="entry name" value="Cation_Transport_ATPase_IB"/>
</dbReference>
<protein>
    <recommendedName>
        <fullName evidence="11">Cd(2+)-exporting ATPase</fullName>
        <ecNumber evidence="11">7.2.2.21</ecNumber>
    </recommendedName>
</protein>
<name>A0A2V1JX45_EUBRA</name>
<feature type="transmembrane region" description="Helical" evidence="13">
    <location>
        <begin position="357"/>
        <end position="383"/>
    </location>
</feature>
<dbReference type="InterPro" id="IPR023214">
    <property type="entry name" value="HAD_sf"/>
</dbReference>
<dbReference type="InterPro" id="IPR008250">
    <property type="entry name" value="ATPase_P-typ_transduc_dom_A_sf"/>
</dbReference>
<dbReference type="GO" id="GO:0008551">
    <property type="term" value="F:P-type cadmium transporter activity"/>
    <property type="evidence" value="ECO:0007669"/>
    <property type="project" value="UniProtKB-EC"/>
</dbReference>
<dbReference type="SUPFAM" id="SSF81653">
    <property type="entry name" value="Calcium ATPase, transduction domain A"/>
    <property type="match status" value="1"/>
</dbReference>
<dbReference type="Gene3D" id="3.30.70.100">
    <property type="match status" value="1"/>
</dbReference>
<dbReference type="CDD" id="cd00371">
    <property type="entry name" value="HMA"/>
    <property type="match status" value="1"/>
</dbReference>
<dbReference type="Gene3D" id="3.40.1110.10">
    <property type="entry name" value="Calcium-transporting ATPase, cytoplasmic domain N"/>
    <property type="match status" value="1"/>
</dbReference>
<dbReference type="GO" id="GO:0005886">
    <property type="term" value="C:plasma membrane"/>
    <property type="evidence" value="ECO:0007669"/>
    <property type="project" value="UniProtKB-SubCell"/>
</dbReference>
<dbReference type="GO" id="GO:0016887">
    <property type="term" value="F:ATP hydrolysis activity"/>
    <property type="evidence" value="ECO:0007669"/>
    <property type="project" value="InterPro"/>
</dbReference>
<dbReference type="SUPFAM" id="SSF55008">
    <property type="entry name" value="HMA, heavy metal-associated domain"/>
    <property type="match status" value="1"/>
</dbReference>
<proteinExistence type="inferred from homology"/>
<dbReference type="InterPro" id="IPR036163">
    <property type="entry name" value="HMA_dom_sf"/>
</dbReference>
<dbReference type="PROSITE" id="PS50846">
    <property type="entry name" value="HMA_2"/>
    <property type="match status" value="1"/>
</dbReference>
<dbReference type="PANTHER" id="PTHR48085:SF5">
    <property type="entry name" value="CADMIUM_ZINC-TRANSPORTING ATPASE HMA4-RELATED"/>
    <property type="match status" value="1"/>
</dbReference>
<evidence type="ECO:0000256" key="2">
    <source>
        <dbReference type="ARBA" id="ARBA00006024"/>
    </source>
</evidence>